<accession>A0A5P0ZF75</accession>
<name>A0A5P0ZF75_9LACO</name>
<proteinExistence type="predicted"/>
<keyword evidence="5" id="KW-1185">Reference proteome</keyword>
<dbReference type="GO" id="GO:0045881">
    <property type="term" value="P:positive regulation of sporulation resulting in formation of a cellular spore"/>
    <property type="evidence" value="ECO:0007669"/>
    <property type="project" value="TreeGrafter"/>
</dbReference>
<evidence type="ECO:0000313" key="4">
    <source>
        <dbReference type="Proteomes" id="UP000380386"/>
    </source>
</evidence>
<dbReference type="SMART" id="SM00470">
    <property type="entry name" value="ParB"/>
    <property type="match status" value="1"/>
</dbReference>
<evidence type="ECO:0000313" key="5">
    <source>
        <dbReference type="Proteomes" id="UP000436655"/>
    </source>
</evidence>
<dbReference type="CDD" id="cd16402">
    <property type="entry name" value="ParB_N_like_MT"/>
    <property type="match status" value="1"/>
</dbReference>
<dbReference type="AlphaFoldDB" id="A0A5P0ZF75"/>
<dbReference type="Gene3D" id="3.90.1530.10">
    <property type="entry name" value="Conserved hypothetical protein from pyrococcus furiosus pfu- 392566-001, ParB domain"/>
    <property type="match status" value="1"/>
</dbReference>
<evidence type="ECO:0000313" key="3">
    <source>
        <dbReference type="EMBL" id="MQS51639.1"/>
    </source>
</evidence>
<dbReference type="Proteomes" id="UP000436655">
    <property type="component" value="Unassembled WGS sequence"/>
</dbReference>
<dbReference type="InterPro" id="IPR036086">
    <property type="entry name" value="ParB/Sulfiredoxin_sf"/>
</dbReference>
<comment type="caution">
    <text evidence="3">The sequence shown here is derived from an EMBL/GenBank/DDBJ whole genome shotgun (WGS) entry which is preliminary data.</text>
</comment>
<dbReference type="RefSeq" id="WP_153381714.1">
    <property type="nucleotide sequence ID" value="NZ_VDFM01000001.1"/>
</dbReference>
<dbReference type="GO" id="GO:0007059">
    <property type="term" value="P:chromosome segregation"/>
    <property type="evidence" value="ECO:0007669"/>
    <property type="project" value="TreeGrafter"/>
</dbReference>
<dbReference type="PANTHER" id="PTHR33375:SF1">
    <property type="entry name" value="CHROMOSOME-PARTITIONING PROTEIN PARB-RELATED"/>
    <property type="match status" value="1"/>
</dbReference>
<evidence type="ECO:0000313" key="2">
    <source>
        <dbReference type="EMBL" id="MQS44258.1"/>
    </source>
</evidence>
<dbReference type="PANTHER" id="PTHR33375">
    <property type="entry name" value="CHROMOSOME-PARTITIONING PROTEIN PARB-RELATED"/>
    <property type="match status" value="1"/>
</dbReference>
<dbReference type="GO" id="GO:0005694">
    <property type="term" value="C:chromosome"/>
    <property type="evidence" value="ECO:0007669"/>
    <property type="project" value="TreeGrafter"/>
</dbReference>
<feature type="domain" description="ParB-like N-terminal" evidence="1">
    <location>
        <begin position="4"/>
        <end position="89"/>
    </location>
</feature>
<reference evidence="4 5" key="1">
    <citation type="journal article" date="2019" name="Syst. Appl. Microbiol.">
        <title>Polyphasic characterization of two novel Lactobacillus spp. isolated from blown salami packages: Description of Lactobacillus halodurans sp. nov. and Lactobacillus salsicarnum sp. nov.</title>
        <authorList>
            <person name="Schuster J.A."/>
            <person name="Klingl A."/>
            <person name="Vogel R.F."/>
            <person name="Ehrmann M.A."/>
        </authorList>
    </citation>
    <scope>NUCLEOTIDE SEQUENCE [LARGE SCALE GENOMIC DNA]</scope>
    <source>
        <strain evidence="2 5">TMW 1.2098</strain>
        <strain evidence="3 4">TMW 1.2118</strain>
    </source>
</reference>
<evidence type="ECO:0000259" key="1">
    <source>
        <dbReference type="SMART" id="SM00470"/>
    </source>
</evidence>
<dbReference type="OrthoDB" id="9800801at2"/>
<sequence>MEIQNISIDEISPYENNPRINEDAVEGTAESIKEFGWQQPIVVDKNNVVIVGHTRLKAAKELKLKEVPVLVADKLTDQQVKAYRLADNKTGDMAIWDNKKLLDELDGIEDDIFTGFTESDTFDDTFDETDSEFLDEDKSAFYKLNFETESEDLFNKVQKFIEDNGGEIK</sequence>
<gene>
    <name evidence="3" type="ORF">FHL02_01250</name>
    <name evidence="2" type="ORF">FHL03_02020</name>
</gene>
<dbReference type="InterPro" id="IPR003115">
    <property type="entry name" value="ParB_N"/>
</dbReference>
<reference evidence="2" key="2">
    <citation type="submission" date="2019-05" db="EMBL/GenBank/DDBJ databases">
        <authorList>
            <person name="Schuster J.A."/>
            <person name="Ehrmann M.A."/>
        </authorList>
    </citation>
    <scope>NUCLEOTIDE SEQUENCE</scope>
    <source>
        <strain evidence="2">TMW 1.2098</strain>
    </source>
</reference>
<dbReference type="Pfam" id="PF02195">
    <property type="entry name" value="ParB_N"/>
    <property type="match status" value="1"/>
</dbReference>
<dbReference type="EMBL" id="VDFN01000001">
    <property type="protein sequence ID" value="MQS44258.1"/>
    <property type="molecule type" value="Genomic_DNA"/>
</dbReference>
<dbReference type="EMBL" id="VDFM01000001">
    <property type="protein sequence ID" value="MQS51639.1"/>
    <property type="molecule type" value="Genomic_DNA"/>
</dbReference>
<dbReference type="SUPFAM" id="SSF110849">
    <property type="entry name" value="ParB/Sulfiredoxin"/>
    <property type="match status" value="1"/>
</dbReference>
<protein>
    <submittedName>
        <fullName evidence="3">Chromosome partitioning protein ParB</fullName>
    </submittedName>
</protein>
<dbReference type="InterPro" id="IPR050336">
    <property type="entry name" value="Chromosome_partition/occlusion"/>
</dbReference>
<organism evidence="3 4">
    <name type="scientific">Companilactobacillus mishanensis</name>
    <dbReference type="NCBI Taxonomy" id="2486008"/>
    <lineage>
        <taxon>Bacteria</taxon>
        <taxon>Bacillati</taxon>
        <taxon>Bacillota</taxon>
        <taxon>Bacilli</taxon>
        <taxon>Lactobacillales</taxon>
        <taxon>Lactobacillaceae</taxon>
        <taxon>Companilactobacillus</taxon>
    </lineage>
</organism>
<dbReference type="Proteomes" id="UP000380386">
    <property type="component" value="Unassembled WGS sequence"/>
</dbReference>